<comment type="caution">
    <text evidence="2">The sequence shown here is derived from an EMBL/GenBank/DDBJ whole genome shotgun (WGS) entry which is preliminary data.</text>
</comment>
<evidence type="ECO:0000256" key="1">
    <source>
        <dbReference type="SAM" id="MobiDB-lite"/>
    </source>
</evidence>
<evidence type="ECO:0000313" key="2">
    <source>
        <dbReference type="EMBL" id="MPC19099.1"/>
    </source>
</evidence>
<dbReference type="EMBL" id="VSRR010000739">
    <property type="protein sequence ID" value="MPC19099.1"/>
    <property type="molecule type" value="Genomic_DNA"/>
</dbReference>
<gene>
    <name evidence="2" type="ORF">E2C01_012007</name>
</gene>
<dbReference type="Proteomes" id="UP000324222">
    <property type="component" value="Unassembled WGS sequence"/>
</dbReference>
<proteinExistence type="predicted"/>
<keyword evidence="3" id="KW-1185">Reference proteome</keyword>
<dbReference type="AlphaFoldDB" id="A0A5B7DCZ4"/>
<organism evidence="2 3">
    <name type="scientific">Portunus trituberculatus</name>
    <name type="common">Swimming crab</name>
    <name type="synonym">Neptunus trituberculatus</name>
    <dbReference type="NCBI Taxonomy" id="210409"/>
    <lineage>
        <taxon>Eukaryota</taxon>
        <taxon>Metazoa</taxon>
        <taxon>Ecdysozoa</taxon>
        <taxon>Arthropoda</taxon>
        <taxon>Crustacea</taxon>
        <taxon>Multicrustacea</taxon>
        <taxon>Malacostraca</taxon>
        <taxon>Eumalacostraca</taxon>
        <taxon>Eucarida</taxon>
        <taxon>Decapoda</taxon>
        <taxon>Pleocyemata</taxon>
        <taxon>Brachyura</taxon>
        <taxon>Eubrachyura</taxon>
        <taxon>Portunoidea</taxon>
        <taxon>Portunidae</taxon>
        <taxon>Portuninae</taxon>
        <taxon>Portunus</taxon>
    </lineage>
</organism>
<evidence type="ECO:0000313" key="3">
    <source>
        <dbReference type="Proteomes" id="UP000324222"/>
    </source>
</evidence>
<name>A0A5B7DCZ4_PORTR</name>
<protein>
    <submittedName>
        <fullName evidence="2">Uncharacterized protein</fullName>
    </submittedName>
</protein>
<accession>A0A5B7DCZ4</accession>
<sequence>MERERERDRFSSVVAFFALPAFPSGPGALPVSSQRRCGPSPAARGTKPALRRRHSPETLRAIRSGRWLTRRQGLWDSSVGVRRH</sequence>
<feature type="region of interest" description="Disordered" evidence="1">
    <location>
        <begin position="28"/>
        <end position="54"/>
    </location>
</feature>
<reference evidence="2 3" key="1">
    <citation type="submission" date="2019-05" db="EMBL/GenBank/DDBJ databases">
        <title>Another draft genome of Portunus trituberculatus and its Hox gene families provides insights of decapod evolution.</title>
        <authorList>
            <person name="Jeong J.-H."/>
            <person name="Song I."/>
            <person name="Kim S."/>
            <person name="Choi T."/>
            <person name="Kim D."/>
            <person name="Ryu S."/>
            <person name="Kim W."/>
        </authorList>
    </citation>
    <scope>NUCLEOTIDE SEQUENCE [LARGE SCALE GENOMIC DNA]</scope>
    <source>
        <tissue evidence="2">Muscle</tissue>
    </source>
</reference>